<evidence type="ECO:0000313" key="8">
    <source>
        <dbReference type="Proteomes" id="UP000500938"/>
    </source>
</evidence>
<gene>
    <name evidence="7" type="primary">rodA</name>
    <name evidence="7" type="ORF">HKW67_05250</name>
</gene>
<evidence type="ECO:0000256" key="2">
    <source>
        <dbReference type="ARBA" id="ARBA00022692"/>
    </source>
</evidence>
<evidence type="ECO:0000256" key="5">
    <source>
        <dbReference type="ARBA" id="ARBA00023136"/>
    </source>
</evidence>
<evidence type="ECO:0000256" key="4">
    <source>
        <dbReference type="ARBA" id="ARBA00022989"/>
    </source>
</evidence>
<keyword evidence="2 6" id="KW-0812">Transmembrane</keyword>
<feature type="transmembrane region" description="Helical" evidence="6">
    <location>
        <begin position="350"/>
        <end position="375"/>
    </location>
</feature>
<dbReference type="Proteomes" id="UP000500938">
    <property type="component" value="Chromosome"/>
</dbReference>
<comment type="subcellular location">
    <subcellularLocation>
        <location evidence="1">Membrane</location>
        <topology evidence="1">Multi-pass membrane protein</topology>
    </subcellularLocation>
</comment>
<dbReference type="NCBIfam" id="TIGR02210">
    <property type="entry name" value="rodA_shape"/>
    <property type="match status" value="1"/>
</dbReference>
<evidence type="ECO:0000256" key="3">
    <source>
        <dbReference type="ARBA" id="ARBA00022960"/>
    </source>
</evidence>
<accession>A0A6M4IK03</accession>
<dbReference type="Pfam" id="PF01098">
    <property type="entry name" value="FTSW_RODA_SPOVE"/>
    <property type="match status" value="2"/>
</dbReference>
<keyword evidence="4 6" id="KW-1133">Transmembrane helix</keyword>
<feature type="transmembrane region" description="Helical" evidence="6">
    <location>
        <begin position="12"/>
        <end position="32"/>
    </location>
</feature>
<dbReference type="KEGG" id="ggr:HKW67_05250"/>
<sequence>MAGISVLRRQSIDVPLLVIALLLTGFGIAMVFSAGQIDSPTPIIENAWKRQLGWFGAALMATWIISRGSVRLIEWSAWPLYALSCTLLLLVLFVGTGAGTAASVKGWLSIGGVRIGQPAELAKLATTLMLARVLAAQRESIRSLMDLWRPLLVVGVPWLLVMAQPDLGTGIVFIGICFAMLFWAGVPWPLLLLLASPGISLVLAFSTGIWGAWFLILVALVLWYRPYLLEGVVIVLMNVIMGGVAPILWDKLKPYQQKRLLVFLDPNVDPQASGYHVTQSKVAIGSGGLFGKGFTLGSQKRLKFLPERHTDFIFSVVGEELGFIGVSIALSLFLALFLRTTRVASRANDAFPSLVAFGLVSAWFVHVMVNVGMTLNLMPVTGIPLPFFSYGGSFLLVSWTAVAVLLRISAEGRGQPDAIGL</sequence>
<keyword evidence="5 6" id="KW-0472">Membrane</keyword>
<feature type="transmembrane region" description="Helical" evidence="6">
    <location>
        <begin position="312"/>
        <end position="338"/>
    </location>
</feature>
<feature type="transmembrane region" description="Helical" evidence="6">
    <location>
        <begin position="201"/>
        <end position="225"/>
    </location>
</feature>
<dbReference type="RefSeq" id="WP_171224388.1">
    <property type="nucleotide sequence ID" value="NZ_CP053085.1"/>
</dbReference>
<dbReference type="AlphaFoldDB" id="A0A6M4IK03"/>
<evidence type="ECO:0000313" key="7">
    <source>
        <dbReference type="EMBL" id="QJR34960.1"/>
    </source>
</evidence>
<dbReference type="PANTHER" id="PTHR30474">
    <property type="entry name" value="CELL CYCLE PROTEIN"/>
    <property type="match status" value="1"/>
</dbReference>
<feature type="transmembrane region" description="Helical" evidence="6">
    <location>
        <begin position="147"/>
        <end position="165"/>
    </location>
</feature>
<feature type="transmembrane region" description="Helical" evidence="6">
    <location>
        <begin position="80"/>
        <end position="103"/>
    </location>
</feature>
<dbReference type="GO" id="GO:0051301">
    <property type="term" value="P:cell division"/>
    <property type="evidence" value="ECO:0007669"/>
    <property type="project" value="InterPro"/>
</dbReference>
<dbReference type="EMBL" id="CP053085">
    <property type="protein sequence ID" value="QJR34960.1"/>
    <property type="molecule type" value="Genomic_DNA"/>
</dbReference>
<organism evidence="7 8">
    <name type="scientific">Gemmatimonas groenlandica</name>
    <dbReference type="NCBI Taxonomy" id="2732249"/>
    <lineage>
        <taxon>Bacteria</taxon>
        <taxon>Pseudomonadati</taxon>
        <taxon>Gemmatimonadota</taxon>
        <taxon>Gemmatimonadia</taxon>
        <taxon>Gemmatimonadales</taxon>
        <taxon>Gemmatimonadaceae</taxon>
        <taxon>Gemmatimonas</taxon>
    </lineage>
</organism>
<dbReference type="GO" id="GO:0015648">
    <property type="term" value="F:lipid-linked peptidoglycan transporter activity"/>
    <property type="evidence" value="ECO:0007669"/>
    <property type="project" value="TreeGrafter"/>
</dbReference>
<protein>
    <submittedName>
        <fullName evidence="7">Rod shape-determining protein RodA</fullName>
    </submittedName>
</protein>
<dbReference type="GO" id="GO:0005886">
    <property type="term" value="C:plasma membrane"/>
    <property type="evidence" value="ECO:0007669"/>
    <property type="project" value="TreeGrafter"/>
</dbReference>
<keyword evidence="8" id="KW-1185">Reference proteome</keyword>
<feature type="transmembrane region" description="Helical" evidence="6">
    <location>
        <begin position="231"/>
        <end position="249"/>
    </location>
</feature>
<proteinExistence type="predicted"/>
<dbReference type="NCBIfam" id="NF037961">
    <property type="entry name" value="RodA_shape"/>
    <property type="match status" value="1"/>
</dbReference>
<feature type="transmembrane region" description="Helical" evidence="6">
    <location>
        <begin position="52"/>
        <end position="73"/>
    </location>
</feature>
<feature type="transmembrane region" description="Helical" evidence="6">
    <location>
        <begin position="171"/>
        <end position="194"/>
    </location>
</feature>
<dbReference type="InterPro" id="IPR001182">
    <property type="entry name" value="FtsW/RodA"/>
</dbReference>
<dbReference type="InterPro" id="IPR011923">
    <property type="entry name" value="RodA/MrdB"/>
</dbReference>
<keyword evidence="3" id="KW-0133">Cell shape</keyword>
<dbReference type="GO" id="GO:0032153">
    <property type="term" value="C:cell division site"/>
    <property type="evidence" value="ECO:0007669"/>
    <property type="project" value="TreeGrafter"/>
</dbReference>
<reference evidence="7 8" key="1">
    <citation type="submission" date="2020-05" db="EMBL/GenBank/DDBJ databases">
        <title>Complete genome sequence of Gemmatimonas greenlandica TET16.</title>
        <authorList>
            <person name="Zeng Y."/>
        </authorList>
    </citation>
    <scope>NUCLEOTIDE SEQUENCE [LARGE SCALE GENOMIC DNA]</scope>
    <source>
        <strain evidence="7 8">TET16</strain>
    </source>
</reference>
<evidence type="ECO:0000256" key="1">
    <source>
        <dbReference type="ARBA" id="ARBA00004141"/>
    </source>
</evidence>
<name>A0A6M4IK03_9BACT</name>
<evidence type="ECO:0000256" key="6">
    <source>
        <dbReference type="SAM" id="Phobius"/>
    </source>
</evidence>
<dbReference type="PANTHER" id="PTHR30474:SF1">
    <property type="entry name" value="PEPTIDOGLYCAN GLYCOSYLTRANSFERASE MRDB"/>
    <property type="match status" value="1"/>
</dbReference>
<feature type="transmembrane region" description="Helical" evidence="6">
    <location>
        <begin position="387"/>
        <end position="408"/>
    </location>
</feature>
<dbReference type="GO" id="GO:0008360">
    <property type="term" value="P:regulation of cell shape"/>
    <property type="evidence" value="ECO:0007669"/>
    <property type="project" value="UniProtKB-KW"/>
</dbReference>